<dbReference type="InterPro" id="IPR036400">
    <property type="entry name" value="Cyt_B5-like_heme/steroid_sf"/>
</dbReference>
<dbReference type="SUPFAM" id="SSF55856">
    <property type="entry name" value="Cytochrome b5-like heme/steroid binding domain"/>
    <property type="match status" value="1"/>
</dbReference>
<accession>A0A7J7KJ40</accession>
<name>A0A7J7KJ40_BUGNE</name>
<dbReference type="OrthoDB" id="547796at2759"/>
<reference evidence="9" key="1">
    <citation type="submission" date="2020-06" db="EMBL/GenBank/DDBJ databases">
        <title>Draft genome of Bugula neritina, a colonial animal packing powerful symbionts and potential medicines.</title>
        <authorList>
            <person name="Rayko M."/>
        </authorList>
    </citation>
    <scope>NUCLEOTIDE SEQUENCE [LARGE SCALE GENOMIC DNA]</scope>
    <source>
        <strain evidence="9">Kwan_BN1</strain>
    </source>
</reference>
<keyword evidence="4" id="KW-0256">Endoplasmic reticulum</keyword>
<evidence type="ECO:0000256" key="2">
    <source>
        <dbReference type="ARBA" id="ARBA00022617"/>
    </source>
</evidence>
<evidence type="ECO:0000259" key="8">
    <source>
        <dbReference type="SMART" id="SM01117"/>
    </source>
</evidence>
<keyword evidence="10" id="KW-1185">Reference proteome</keyword>
<evidence type="ECO:0000256" key="5">
    <source>
        <dbReference type="ARBA" id="ARBA00023004"/>
    </source>
</evidence>
<evidence type="ECO:0000256" key="1">
    <source>
        <dbReference type="ARBA" id="ARBA00004240"/>
    </source>
</evidence>
<dbReference type="GO" id="GO:0046872">
    <property type="term" value="F:metal ion binding"/>
    <property type="evidence" value="ECO:0007669"/>
    <property type="project" value="UniProtKB-KW"/>
</dbReference>
<gene>
    <name evidence="9" type="ORF">EB796_003794</name>
</gene>
<keyword evidence="7" id="KW-0732">Signal</keyword>
<feature type="chain" id="PRO_5029633342" evidence="7">
    <location>
        <begin position="26"/>
        <end position="156"/>
    </location>
</feature>
<evidence type="ECO:0000256" key="4">
    <source>
        <dbReference type="ARBA" id="ARBA00022824"/>
    </source>
</evidence>
<keyword evidence="5" id="KW-0408">Iron</keyword>
<keyword evidence="3" id="KW-0479">Metal-binding</keyword>
<evidence type="ECO:0000256" key="3">
    <source>
        <dbReference type="ARBA" id="ARBA00022723"/>
    </source>
</evidence>
<dbReference type="Pfam" id="PF00173">
    <property type="entry name" value="Cyt-b5"/>
    <property type="match status" value="1"/>
</dbReference>
<evidence type="ECO:0000256" key="7">
    <source>
        <dbReference type="SAM" id="SignalP"/>
    </source>
</evidence>
<dbReference type="SMART" id="SM01117">
    <property type="entry name" value="Cyt-b5"/>
    <property type="match status" value="1"/>
</dbReference>
<dbReference type="EMBL" id="VXIV02000496">
    <property type="protein sequence ID" value="KAF6037904.1"/>
    <property type="molecule type" value="Genomic_DNA"/>
</dbReference>
<evidence type="ECO:0000313" key="10">
    <source>
        <dbReference type="Proteomes" id="UP000593567"/>
    </source>
</evidence>
<dbReference type="GO" id="GO:0016020">
    <property type="term" value="C:membrane"/>
    <property type="evidence" value="ECO:0007669"/>
    <property type="project" value="TreeGrafter"/>
</dbReference>
<dbReference type="InterPro" id="IPR001199">
    <property type="entry name" value="Cyt_B5-like_heme/steroid-bd"/>
</dbReference>
<keyword evidence="2" id="KW-0349">Heme</keyword>
<comment type="subcellular location">
    <subcellularLocation>
        <location evidence="1">Endoplasmic reticulum</location>
    </subcellularLocation>
</comment>
<dbReference type="Gene3D" id="3.10.120.10">
    <property type="entry name" value="Cytochrome b5-like heme/steroid binding domain"/>
    <property type="match status" value="1"/>
</dbReference>
<comment type="caution">
    <text evidence="9">The sequence shown here is derived from an EMBL/GenBank/DDBJ whole genome shotgun (WGS) entry which is preliminary data.</text>
</comment>
<evidence type="ECO:0000313" key="9">
    <source>
        <dbReference type="EMBL" id="KAF6037904.1"/>
    </source>
</evidence>
<dbReference type="PANTHER" id="PTHR10281:SF72">
    <property type="entry name" value="NEUDESIN"/>
    <property type="match status" value="1"/>
</dbReference>
<dbReference type="AlphaFoldDB" id="A0A7J7KJ40"/>
<feature type="signal peptide" evidence="7">
    <location>
        <begin position="1"/>
        <end position="25"/>
    </location>
</feature>
<feature type="domain" description="Cytochrome b5 heme-binding" evidence="8">
    <location>
        <begin position="42"/>
        <end position="129"/>
    </location>
</feature>
<protein>
    <submittedName>
        <fullName evidence="9">NENF</fullName>
    </submittedName>
</protein>
<proteinExistence type="inferred from homology"/>
<comment type="similarity">
    <text evidence="6">Belongs to the cytochrome b5 family. MAPR subfamily.</text>
</comment>
<dbReference type="GO" id="GO:0005783">
    <property type="term" value="C:endoplasmic reticulum"/>
    <property type="evidence" value="ECO:0007669"/>
    <property type="project" value="UniProtKB-SubCell"/>
</dbReference>
<evidence type="ECO:0000256" key="6">
    <source>
        <dbReference type="ARBA" id="ARBA00038357"/>
    </source>
</evidence>
<sequence length="156" mass="17329">MKTNNALTYLTVLICTTSLFNCINSYTVEQVKIDFSKPIKTFTAGELKKYDGSQEGKPIYMAIKGVVFDVSAGRDFYGKGTAYNALAGLDCSRAVAKMSLDASDLNNDLTGLTDQQLKSLDDTFKGTYVAKYPIAGYMNYLVREQKLRQQQVNDEL</sequence>
<dbReference type="Proteomes" id="UP000593567">
    <property type="component" value="Unassembled WGS sequence"/>
</dbReference>
<organism evidence="9 10">
    <name type="scientific">Bugula neritina</name>
    <name type="common">Brown bryozoan</name>
    <name type="synonym">Sertularia neritina</name>
    <dbReference type="NCBI Taxonomy" id="10212"/>
    <lineage>
        <taxon>Eukaryota</taxon>
        <taxon>Metazoa</taxon>
        <taxon>Spiralia</taxon>
        <taxon>Lophotrochozoa</taxon>
        <taxon>Bryozoa</taxon>
        <taxon>Gymnolaemata</taxon>
        <taxon>Cheilostomatida</taxon>
        <taxon>Flustrina</taxon>
        <taxon>Buguloidea</taxon>
        <taxon>Bugulidae</taxon>
        <taxon>Bugula</taxon>
    </lineage>
</organism>
<dbReference type="InterPro" id="IPR050577">
    <property type="entry name" value="MAPR/NEUFC/NENF-like"/>
</dbReference>
<dbReference type="PANTHER" id="PTHR10281">
    <property type="entry name" value="MEMBRANE-ASSOCIATED PROGESTERONE RECEPTOR COMPONENT-RELATED"/>
    <property type="match status" value="1"/>
</dbReference>